<evidence type="ECO:0000313" key="2">
    <source>
        <dbReference type="EMBL" id="OBY61322.1"/>
    </source>
</evidence>
<reference evidence="3" key="1">
    <citation type="submission" date="2016-02" db="EMBL/GenBank/DDBJ databases">
        <authorList>
            <person name="Shin S.-K."/>
            <person name="Yi H."/>
            <person name="Kim E."/>
        </authorList>
    </citation>
    <scope>NUCLEOTIDE SEQUENCE [LARGE SCALE GENOMIC DNA]</scope>
    <source>
        <strain evidence="3">LPB0003</strain>
    </source>
</reference>
<dbReference type="EMBL" id="LSFM01000027">
    <property type="protein sequence ID" value="OBY61322.1"/>
    <property type="molecule type" value="Genomic_DNA"/>
</dbReference>
<dbReference type="InterPro" id="IPR002654">
    <property type="entry name" value="Glyco_trans_25"/>
</dbReference>
<feature type="domain" description="Glycosyl transferase family 25" evidence="1">
    <location>
        <begin position="9"/>
        <end position="141"/>
    </location>
</feature>
<accession>A0A1B8TNY3</accession>
<dbReference type="KEGG" id="pob:LPB03_16090"/>
<dbReference type="Pfam" id="PF01755">
    <property type="entry name" value="Glyco_transf_25"/>
    <property type="match status" value="1"/>
</dbReference>
<sequence>MDTIMMSYKVYYINLDKSVKRRDFMENQFKKLNIPITRITATYGKDLDKEVLKKEKAKHNILAHFPFPNDGEIGICLTHFKLWKFLSKQPEDFSIVLEDDALVHEDFFKDLEQLLSQITMNDFLDISGKKGFYSLQKTELLNKFLMPPVLMIGQIIGKNAAQKLVDNLSDYYAPIDVMKQDVYKHKVPLYSTNKQYVVSVDKKMGGSTIQQNNMIVWKKTIREIIRPFWQVFTLCTYKLQRCIRNYFFYQSLK</sequence>
<evidence type="ECO:0000313" key="3">
    <source>
        <dbReference type="Proteomes" id="UP000092584"/>
    </source>
</evidence>
<dbReference type="RefSeq" id="WP_065320655.1">
    <property type="nucleotide sequence ID" value="NZ_CP017477.1"/>
</dbReference>
<evidence type="ECO:0000259" key="1">
    <source>
        <dbReference type="Pfam" id="PF01755"/>
    </source>
</evidence>
<dbReference type="CDD" id="cd06532">
    <property type="entry name" value="Glyco_transf_25"/>
    <property type="match status" value="1"/>
</dbReference>
<protein>
    <submittedName>
        <fullName evidence="2">Glycosyl transferase family 25</fullName>
    </submittedName>
</protein>
<name>A0A1B8TNY3_9FLAO</name>
<dbReference type="GO" id="GO:0016740">
    <property type="term" value="F:transferase activity"/>
    <property type="evidence" value="ECO:0007669"/>
    <property type="project" value="UniProtKB-KW"/>
</dbReference>
<dbReference type="AlphaFoldDB" id="A0A1B8TNY3"/>
<dbReference type="OrthoDB" id="1198916at2"/>
<dbReference type="STRING" id="1774273.LPB03_16090"/>
<comment type="caution">
    <text evidence="2">The sequence shown here is derived from an EMBL/GenBank/DDBJ whole genome shotgun (WGS) entry which is preliminary data.</text>
</comment>
<dbReference type="Proteomes" id="UP000092584">
    <property type="component" value="Unassembled WGS sequence"/>
</dbReference>
<keyword evidence="2" id="KW-0808">Transferase</keyword>
<proteinExistence type="predicted"/>
<keyword evidence="3" id="KW-1185">Reference proteome</keyword>
<gene>
    <name evidence="2" type="ORF">LPB3_16035</name>
</gene>
<organism evidence="2 3">
    <name type="scientific">Polaribacter vadi</name>
    <dbReference type="NCBI Taxonomy" id="1774273"/>
    <lineage>
        <taxon>Bacteria</taxon>
        <taxon>Pseudomonadati</taxon>
        <taxon>Bacteroidota</taxon>
        <taxon>Flavobacteriia</taxon>
        <taxon>Flavobacteriales</taxon>
        <taxon>Flavobacteriaceae</taxon>
    </lineage>
</organism>